<dbReference type="SUPFAM" id="SSF52172">
    <property type="entry name" value="CheY-like"/>
    <property type="match status" value="2"/>
</dbReference>
<keyword evidence="1" id="KW-0597">Phosphoprotein</keyword>
<dbReference type="EMBL" id="PJNE01000001">
    <property type="protein sequence ID" value="PKW26551.1"/>
    <property type="molecule type" value="Genomic_DNA"/>
</dbReference>
<dbReference type="Gene3D" id="3.20.20.450">
    <property type="entry name" value="EAL domain"/>
    <property type="match status" value="1"/>
</dbReference>
<dbReference type="SMART" id="SM00267">
    <property type="entry name" value="GGDEF"/>
    <property type="match status" value="1"/>
</dbReference>
<dbReference type="InterPro" id="IPR052155">
    <property type="entry name" value="Biofilm_reg_signaling"/>
</dbReference>
<dbReference type="PANTHER" id="PTHR44757">
    <property type="entry name" value="DIGUANYLATE CYCLASE DGCP"/>
    <property type="match status" value="1"/>
</dbReference>
<dbReference type="CDD" id="cd01949">
    <property type="entry name" value="GGDEF"/>
    <property type="match status" value="1"/>
</dbReference>
<dbReference type="InterPro" id="IPR043128">
    <property type="entry name" value="Rev_trsase/Diguanyl_cyclase"/>
</dbReference>
<evidence type="ECO:0000256" key="1">
    <source>
        <dbReference type="PROSITE-ProRule" id="PRU00169"/>
    </source>
</evidence>
<feature type="domain" description="EAL" evidence="3">
    <location>
        <begin position="448"/>
        <end position="701"/>
    </location>
</feature>
<feature type="domain" description="Response regulatory" evidence="2">
    <location>
        <begin position="783"/>
        <end position="902"/>
    </location>
</feature>
<dbReference type="SUPFAM" id="SSF141868">
    <property type="entry name" value="EAL domain-like"/>
    <property type="match status" value="1"/>
</dbReference>
<dbReference type="InterPro" id="IPR001633">
    <property type="entry name" value="EAL_dom"/>
</dbReference>
<dbReference type="Gene3D" id="3.30.450.20">
    <property type="entry name" value="PAS domain"/>
    <property type="match status" value="1"/>
</dbReference>
<proteinExistence type="predicted"/>
<dbReference type="InterPro" id="IPR035965">
    <property type="entry name" value="PAS-like_dom_sf"/>
</dbReference>
<evidence type="ECO:0000313" key="5">
    <source>
        <dbReference type="EMBL" id="PKW26551.1"/>
    </source>
</evidence>
<comment type="caution">
    <text evidence="5">The sequence shown here is derived from an EMBL/GenBank/DDBJ whole genome shotgun (WGS) entry which is preliminary data.</text>
</comment>
<dbReference type="RefSeq" id="WP_143598346.1">
    <property type="nucleotide sequence ID" value="NZ_PJNE01000001.1"/>
</dbReference>
<dbReference type="Proteomes" id="UP000233781">
    <property type="component" value="Unassembled WGS sequence"/>
</dbReference>
<evidence type="ECO:0000259" key="2">
    <source>
        <dbReference type="PROSITE" id="PS50110"/>
    </source>
</evidence>
<gene>
    <name evidence="5" type="ORF">ATL31_1365</name>
</gene>
<feature type="domain" description="GGDEF" evidence="4">
    <location>
        <begin position="305"/>
        <end position="439"/>
    </location>
</feature>
<evidence type="ECO:0000259" key="4">
    <source>
        <dbReference type="PROSITE" id="PS50887"/>
    </source>
</evidence>
<accession>A0A2N3YI85</accession>
<keyword evidence="6" id="KW-1185">Reference proteome</keyword>
<dbReference type="AlphaFoldDB" id="A0A2N3YI85"/>
<dbReference type="InterPro" id="IPR000160">
    <property type="entry name" value="GGDEF_dom"/>
</dbReference>
<dbReference type="OrthoDB" id="23692at2"/>
<reference evidence="5 6" key="1">
    <citation type="submission" date="2017-12" db="EMBL/GenBank/DDBJ databases">
        <title>Sequencing the genomes of 1000 Actinobacteria strains.</title>
        <authorList>
            <person name="Klenk H.-P."/>
        </authorList>
    </citation>
    <scope>NUCLEOTIDE SEQUENCE [LARGE SCALE GENOMIC DNA]</scope>
    <source>
        <strain evidence="5 6">DSM 12806</strain>
    </source>
</reference>
<organism evidence="5 6">
    <name type="scientific">Phycicoccus duodecadis</name>
    <dbReference type="NCBI Taxonomy" id="173053"/>
    <lineage>
        <taxon>Bacteria</taxon>
        <taxon>Bacillati</taxon>
        <taxon>Actinomycetota</taxon>
        <taxon>Actinomycetes</taxon>
        <taxon>Micrococcales</taxon>
        <taxon>Intrasporangiaceae</taxon>
        <taxon>Phycicoccus</taxon>
    </lineage>
</organism>
<dbReference type="InterPro" id="IPR001789">
    <property type="entry name" value="Sig_transdc_resp-reg_receiver"/>
</dbReference>
<dbReference type="Pfam" id="PF00990">
    <property type="entry name" value="GGDEF"/>
    <property type="match status" value="1"/>
</dbReference>
<dbReference type="PANTHER" id="PTHR44757:SF2">
    <property type="entry name" value="BIOFILM ARCHITECTURE MAINTENANCE PROTEIN MBAA"/>
    <property type="match status" value="1"/>
</dbReference>
<dbReference type="InterPro" id="IPR029787">
    <property type="entry name" value="Nucleotide_cyclase"/>
</dbReference>
<dbReference type="NCBIfam" id="TIGR00254">
    <property type="entry name" value="GGDEF"/>
    <property type="match status" value="1"/>
</dbReference>
<dbReference type="CDD" id="cd01948">
    <property type="entry name" value="EAL"/>
    <property type="match status" value="1"/>
</dbReference>
<dbReference type="Gene3D" id="3.30.70.270">
    <property type="match status" value="1"/>
</dbReference>
<name>A0A2N3YI85_9MICO</name>
<dbReference type="InterPro" id="IPR011006">
    <property type="entry name" value="CheY-like_superfamily"/>
</dbReference>
<dbReference type="Gene3D" id="3.40.50.2300">
    <property type="match status" value="1"/>
</dbReference>
<dbReference type="SUPFAM" id="SSF55073">
    <property type="entry name" value="Nucleotide cyclase"/>
    <property type="match status" value="1"/>
</dbReference>
<evidence type="ECO:0000259" key="3">
    <source>
        <dbReference type="PROSITE" id="PS50883"/>
    </source>
</evidence>
<sequence>MDTRSALHLLLIQDGSATGERHLETLRHEFPNADVHVEGCLDDAMVHLGTHPVDMVLADQSTPGSNSALVLRAMRTTHPGTPLMVITDGGDGGPALWVLVEDSRGLERPAGSHRPVGVAVLRALQLRRVESEAERYLGLARGLLDASPDPTCAVDAESTIVAVNQAWRDFTAANGGTDTECGVGVSYLGACDGAAGDITDPDHLEATLMAQGLRHVLAGSLDHFRHDYACHSPSESRWFTGQFSPAAINGGRGAVISHHDITLAHTMEQSLAHQSLHDALTDLPNRDLMVDRVGQAISHSDRNGHRVAVTQIDLHHYHRVNDLVGYRGGDSVLVQVVERLQARLRTGDTLSSFTHNTFMVLWGELDPDGPETAVGLTGILLDCLDLPFAVGGIQVPVSGSAGVSVHTPGQTVDDLLRSADAALLDAKSRGPGQVVLFTEQLQGATMFRRSLETDLVVALSEPVQLVLHYQPVVELASGTVVAVEALVRWHHPQLGLLGPDRFVPFAEESGLIHQLGDWVLGQALRDAPRLVQDGRELDIAVNVSAIQMDDRVAASVHRALESSGVRPQRLVVELTESAIVEDVDATAATLRDLSRLGVKIAIDDFGTGYSSLLYLRRYPVDILKIDREFVSGIGTSADDEAICRSITGLAAGMEATTVGEGVETMDHYAFLRSLGCTHGQGFLWSPAVPIERFEAALTACDQVPVPAAGAPVARPRHALDTAVTALIARMHLERAPLHTVAAALNRTVGRHPTGVAWTAGAVARELPADEAPRGTQGLQRAPLALICTDLEPVRRLLRVDLEVAGFEVEETRDGHDAMSRLIESDAPAVDVIVVDSALASDDARWVIAAIRGHARLDDVPVLLVRSAAGGEPTGDLDDTAFDAVVTRPVEAAALVAAVQALARGGRTRHA</sequence>
<dbReference type="SUPFAM" id="SSF55785">
    <property type="entry name" value="PYP-like sensor domain (PAS domain)"/>
    <property type="match status" value="1"/>
</dbReference>
<dbReference type="PROSITE" id="PS50110">
    <property type="entry name" value="RESPONSE_REGULATORY"/>
    <property type="match status" value="1"/>
</dbReference>
<dbReference type="InterPro" id="IPR035919">
    <property type="entry name" value="EAL_sf"/>
</dbReference>
<dbReference type="PROSITE" id="PS50887">
    <property type="entry name" value="GGDEF"/>
    <property type="match status" value="1"/>
</dbReference>
<dbReference type="SMART" id="SM00052">
    <property type="entry name" value="EAL"/>
    <property type="match status" value="1"/>
</dbReference>
<feature type="modified residue" description="4-aspartylphosphate" evidence="1">
    <location>
        <position position="835"/>
    </location>
</feature>
<dbReference type="GO" id="GO:0000160">
    <property type="term" value="P:phosphorelay signal transduction system"/>
    <property type="evidence" value="ECO:0007669"/>
    <property type="project" value="InterPro"/>
</dbReference>
<dbReference type="Pfam" id="PF00563">
    <property type="entry name" value="EAL"/>
    <property type="match status" value="1"/>
</dbReference>
<protein>
    <submittedName>
        <fullName evidence="5">Diguanylate cyclase (GGDEF)-like protein</fullName>
    </submittedName>
</protein>
<evidence type="ECO:0000313" key="6">
    <source>
        <dbReference type="Proteomes" id="UP000233781"/>
    </source>
</evidence>
<dbReference type="PROSITE" id="PS50883">
    <property type="entry name" value="EAL"/>
    <property type="match status" value="1"/>
</dbReference>